<evidence type="ECO:0000313" key="7">
    <source>
        <dbReference type="EMBL" id="TDP97851.1"/>
    </source>
</evidence>
<dbReference type="GO" id="GO:0022857">
    <property type="term" value="F:transmembrane transporter activity"/>
    <property type="evidence" value="ECO:0007669"/>
    <property type="project" value="InterPro"/>
</dbReference>
<feature type="transmembrane region" description="Helical" evidence="5">
    <location>
        <begin position="359"/>
        <end position="380"/>
    </location>
</feature>
<evidence type="ECO:0000313" key="8">
    <source>
        <dbReference type="Proteomes" id="UP000295444"/>
    </source>
</evidence>
<dbReference type="InterPro" id="IPR051788">
    <property type="entry name" value="MFS_Transporter"/>
</dbReference>
<organism evidence="7 8">
    <name type="scientific">Labedaea rhizosphaerae</name>
    <dbReference type="NCBI Taxonomy" id="598644"/>
    <lineage>
        <taxon>Bacteria</taxon>
        <taxon>Bacillati</taxon>
        <taxon>Actinomycetota</taxon>
        <taxon>Actinomycetes</taxon>
        <taxon>Pseudonocardiales</taxon>
        <taxon>Pseudonocardiaceae</taxon>
        <taxon>Labedaea</taxon>
    </lineage>
</organism>
<sequence length="397" mass="39609">MGRDRIAVFAVFALNGAVLGSWSPRVPAIAEQVHASPGALGIALLGASIGMIIAASLAGRAIERIGARAAVAAGVVASVLLLPVIGTATSIFVLGLGLAGLGASVGTWDVAMNIAAVAVERSAAKPLMPIMHAGFSVGALVGSALAGLAAGNHWTPGSHLLVASAVTLLLLLTVIRSVPGVEPRTQAQTQPRARGSLLRRPLLWLLASIALCSAIAEGASTDWSALLMVTEHGVDQGAAALAYSVFSLAMAAARFGGTWLQQRFGATATLVFGASAAAVGLLLTAVLPFAAAGYIGFGMAGAGLSAAFPVALSLAGHAGRRSDGSGGERELAFVTMIAYSGFLIGPPVIGGIAQLTSLSWSFVVVAVVAGMIVPSALLAARSGARETRRVSSRSAGA</sequence>
<feature type="transmembrane region" description="Helical" evidence="5">
    <location>
        <begin position="331"/>
        <end position="353"/>
    </location>
</feature>
<dbReference type="OrthoDB" id="151222at2"/>
<comment type="subcellular location">
    <subcellularLocation>
        <location evidence="1">Cell membrane</location>
        <topology evidence="1">Multi-pass membrane protein</topology>
    </subcellularLocation>
</comment>
<dbReference type="Proteomes" id="UP000295444">
    <property type="component" value="Unassembled WGS sequence"/>
</dbReference>
<evidence type="ECO:0000256" key="5">
    <source>
        <dbReference type="SAM" id="Phobius"/>
    </source>
</evidence>
<dbReference type="AlphaFoldDB" id="A0A4R6SD48"/>
<feature type="transmembrane region" description="Helical" evidence="5">
    <location>
        <begin position="269"/>
        <end position="291"/>
    </location>
</feature>
<dbReference type="InterPro" id="IPR020846">
    <property type="entry name" value="MFS_dom"/>
</dbReference>
<comment type="caution">
    <text evidence="7">The sequence shown here is derived from an EMBL/GenBank/DDBJ whole genome shotgun (WGS) entry which is preliminary data.</text>
</comment>
<gene>
    <name evidence="7" type="ORF">EV186_103828</name>
</gene>
<feature type="domain" description="Major facilitator superfamily (MFS) profile" evidence="6">
    <location>
        <begin position="1"/>
        <end position="388"/>
    </location>
</feature>
<name>A0A4R6SD48_LABRH</name>
<dbReference type="GO" id="GO:0005886">
    <property type="term" value="C:plasma membrane"/>
    <property type="evidence" value="ECO:0007669"/>
    <property type="project" value="UniProtKB-SubCell"/>
</dbReference>
<reference evidence="7 8" key="1">
    <citation type="submission" date="2019-03" db="EMBL/GenBank/DDBJ databases">
        <title>Genomic Encyclopedia of Type Strains, Phase IV (KMG-IV): sequencing the most valuable type-strain genomes for metagenomic binning, comparative biology and taxonomic classification.</title>
        <authorList>
            <person name="Goeker M."/>
        </authorList>
    </citation>
    <scope>NUCLEOTIDE SEQUENCE [LARGE SCALE GENOMIC DNA]</scope>
    <source>
        <strain evidence="7 8">DSM 45361</strain>
    </source>
</reference>
<proteinExistence type="predicted"/>
<dbReference type="CDD" id="cd17393">
    <property type="entry name" value="MFS_MosC_like"/>
    <property type="match status" value="1"/>
</dbReference>
<feature type="transmembrane region" description="Helical" evidence="5">
    <location>
        <begin position="297"/>
        <end position="319"/>
    </location>
</feature>
<protein>
    <submittedName>
        <fullName evidence="7">Fucose permease</fullName>
    </submittedName>
</protein>
<feature type="transmembrane region" description="Helical" evidence="5">
    <location>
        <begin position="202"/>
        <end position="220"/>
    </location>
</feature>
<evidence type="ECO:0000256" key="2">
    <source>
        <dbReference type="ARBA" id="ARBA00022692"/>
    </source>
</evidence>
<accession>A0A4R6SD48</accession>
<dbReference type="PANTHER" id="PTHR23514:SF13">
    <property type="entry name" value="INNER MEMBRANE PROTEIN YBJJ"/>
    <property type="match status" value="1"/>
</dbReference>
<dbReference type="InterPro" id="IPR011701">
    <property type="entry name" value="MFS"/>
</dbReference>
<evidence type="ECO:0000256" key="4">
    <source>
        <dbReference type="ARBA" id="ARBA00023136"/>
    </source>
</evidence>
<evidence type="ECO:0000259" key="6">
    <source>
        <dbReference type="PROSITE" id="PS50850"/>
    </source>
</evidence>
<keyword evidence="3 5" id="KW-1133">Transmembrane helix</keyword>
<dbReference type="InterPro" id="IPR036259">
    <property type="entry name" value="MFS_trans_sf"/>
</dbReference>
<feature type="transmembrane region" description="Helical" evidence="5">
    <location>
        <begin position="65"/>
        <end position="85"/>
    </location>
</feature>
<feature type="transmembrane region" description="Helical" evidence="5">
    <location>
        <begin position="240"/>
        <end position="257"/>
    </location>
</feature>
<feature type="transmembrane region" description="Helical" evidence="5">
    <location>
        <begin position="130"/>
        <end position="154"/>
    </location>
</feature>
<evidence type="ECO:0000256" key="3">
    <source>
        <dbReference type="ARBA" id="ARBA00022989"/>
    </source>
</evidence>
<feature type="transmembrane region" description="Helical" evidence="5">
    <location>
        <begin position="36"/>
        <end position="58"/>
    </location>
</feature>
<feature type="transmembrane region" description="Helical" evidence="5">
    <location>
        <begin position="160"/>
        <end position="181"/>
    </location>
</feature>
<keyword evidence="8" id="KW-1185">Reference proteome</keyword>
<dbReference type="SUPFAM" id="SSF103473">
    <property type="entry name" value="MFS general substrate transporter"/>
    <property type="match status" value="1"/>
</dbReference>
<keyword evidence="4 5" id="KW-0472">Membrane</keyword>
<dbReference type="EMBL" id="SNXZ01000003">
    <property type="protein sequence ID" value="TDP97851.1"/>
    <property type="molecule type" value="Genomic_DNA"/>
</dbReference>
<keyword evidence="2 5" id="KW-0812">Transmembrane</keyword>
<dbReference type="PANTHER" id="PTHR23514">
    <property type="entry name" value="BYPASS OF STOP CODON PROTEIN 6"/>
    <property type="match status" value="1"/>
</dbReference>
<feature type="transmembrane region" description="Helical" evidence="5">
    <location>
        <begin position="91"/>
        <end position="118"/>
    </location>
</feature>
<dbReference type="RefSeq" id="WP_133850992.1">
    <property type="nucleotide sequence ID" value="NZ_SNXZ01000003.1"/>
</dbReference>
<dbReference type="PROSITE" id="PS50850">
    <property type="entry name" value="MFS"/>
    <property type="match status" value="1"/>
</dbReference>
<dbReference type="Pfam" id="PF07690">
    <property type="entry name" value="MFS_1"/>
    <property type="match status" value="1"/>
</dbReference>
<dbReference type="Gene3D" id="1.20.1250.20">
    <property type="entry name" value="MFS general substrate transporter like domains"/>
    <property type="match status" value="2"/>
</dbReference>
<evidence type="ECO:0000256" key="1">
    <source>
        <dbReference type="ARBA" id="ARBA00004651"/>
    </source>
</evidence>